<keyword evidence="8 9" id="KW-0472">Membrane</keyword>
<evidence type="ECO:0000256" key="5">
    <source>
        <dbReference type="ARBA" id="ARBA00022692"/>
    </source>
</evidence>
<dbReference type="InterPro" id="IPR010065">
    <property type="entry name" value="AA_ABC_transptr_permease_3TM"/>
</dbReference>
<organism evidence="11 12">
    <name type="scientific">Aquamicrobium defluvii</name>
    <dbReference type="NCBI Taxonomy" id="69279"/>
    <lineage>
        <taxon>Bacteria</taxon>
        <taxon>Pseudomonadati</taxon>
        <taxon>Pseudomonadota</taxon>
        <taxon>Alphaproteobacteria</taxon>
        <taxon>Hyphomicrobiales</taxon>
        <taxon>Phyllobacteriaceae</taxon>
        <taxon>Aquamicrobium</taxon>
    </lineage>
</organism>
<evidence type="ECO:0000256" key="9">
    <source>
        <dbReference type="RuleBase" id="RU363032"/>
    </source>
</evidence>
<evidence type="ECO:0000313" key="11">
    <source>
        <dbReference type="EMBL" id="TDR35458.1"/>
    </source>
</evidence>
<dbReference type="NCBIfam" id="TIGR01726">
    <property type="entry name" value="HEQRo_perm_3TM"/>
    <property type="match status" value="1"/>
</dbReference>
<dbReference type="AlphaFoldDB" id="A0A4R6YGK8"/>
<dbReference type="Proteomes" id="UP000294958">
    <property type="component" value="Unassembled WGS sequence"/>
</dbReference>
<evidence type="ECO:0000256" key="1">
    <source>
        <dbReference type="ARBA" id="ARBA00004429"/>
    </source>
</evidence>
<reference evidence="11 12" key="1">
    <citation type="submission" date="2019-03" db="EMBL/GenBank/DDBJ databases">
        <title>Genomic Encyclopedia of Type Strains, Phase IV (KMG-IV): sequencing the most valuable type-strain genomes for metagenomic binning, comparative biology and taxonomic classification.</title>
        <authorList>
            <person name="Goeker M."/>
        </authorList>
    </citation>
    <scope>NUCLEOTIDE SEQUENCE [LARGE SCALE GENOMIC DNA]</scope>
    <source>
        <strain evidence="11 12">DSM 11603</strain>
    </source>
</reference>
<evidence type="ECO:0000256" key="7">
    <source>
        <dbReference type="ARBA" id="ARBA00022989"/>
    </source>
</evidence>
<feature type="transmembrane region" description="Helical" evidence="9">
    <location>
        <begin position="394"/>
        <end position="416"/>
    </location>
</feature>
<dbReference type="CDD" id="cd06261">
    <property type="entry name" value="TM_PBP2"/>
    <property type="match status" value="1"/>
</dbReference>
<evidence type="ECO:0000256" key="3">
    <source>
        <dbReference type="ARBA" id="ARBA00022448"/>
    </source>
</evidence>
<feature type="transmembrane region" description="Helical" evidence="9">
    <location>
        <begin position="116"/>
        <end position="142"/>
    </location>
</feature>
<evidence type="ECO:0000313" key="12">
    <source>
        <dbReference type="Proteomes" id="UP000294958"/>
    </source>
</evidence>
<keyword evidence="3 9" id="KW-0813">Transport</keyword>
<evidence type="ECO:0000256" key="4">
    <source>
        <dbReference type="ARBA" id="ARBA00022475"/>
    </source>
</evidence>
<dbReference type="SUPFAM" id="SSF161098">
    <property type="entry name" value="MetI-like"/>
    <property type="match status" value="2"/>
</dbReference>
<keyword evidence="5 9" id="KW-0812">Transmembrane</keyword>
<evidence type="ECO:0000256" key="6">
    <source>
        <dbReference type="ARBA" id="ARBA00022970"/>
    </source>
</evidence>
<dbReference type="OrthoDB" id="9808531at2"/>
<dbReference type="PANTHER" id="PTHR30614">
    <property type="entry name" value="MEMBRANE COMPONENT OF AMINO ACID ABC TRANSPORTER"/>
    <property type="match status" value="1"/>
</dbReference>
<evidence type="ECO:0000256" key="2">
    <source>
        <dbReference type="ARBA" id="ARBA00010072"/>
    </source>
</evidence>
<feature type="transmembrane region" description="Helical" evidence="9">
    <location>
        <begin position="55"/>
        <end position="73"/>
    </location>
</feature>
<gene>
    <name evidence="11" type="ORF">DES43_10994</name>
</gene>
<dbReference type="GO" id="GO:0022857">
    <property type="term" value="F:transmembrane transporter activity"/>
    <property type="evidence" value="ECO:0007669"/>
    <property type="project" value="InterPro"/>
</dbReference>
<feature type="domain" description="ABC transmembrane type-1" evidence="10">
    <location>
        <begin position="121"/>
        <end position="413"/>
    </location>
</feature>
<keyword evidence="6" id="KW-0029">Amino-acid transport</keyword>
<comment type="caution">
    <text evidence="11">The sequence shown here is derived from an EMBL/GenBank/DDBJ whole genome shotgun (WGS) entry which is preliminary data.</text>
</comment>
<sequence length="425" mass="46782">MTGEHVLPGLLSCRNNKTKAGRDRHQVKGNHVSEHVIREESVRVPLIYDPRVRSIFFQLLLVALLALGIWWIVDNTIENLRRSNISTGFAFLRGRAGFDISDRLIDYTSDSSYGRALLVGIANTLAVAAAGIVTATILGFLVGIGRLSQNWLIRKLAMIYVEVFRNIPPLLVILFWYQGVLAVLPNVRDSLSLPLGSYLNNRGFYFPKLVWEPGSGLILAGFVAAVILSWYVARRARARQMATGERFPVFLTSAGLIIGLPLLAYLVSGMPVSVDYPQKGTFNLTGGTNIKPEFLSLYLALSFYTASFIAEIVRAGIMGVPKGQTEAYSALGMSSNDGLRLVVIPQAMRIIIPPLTSQYLNLTKNSSLAVAIGYPDLYAIGGTILNQTGQAIEVVVIFMTVYLSISILTSLFMNWFNTKMALKER</sequence>
<dbReference type="GO" id="GO:0006865">
    <property type="term" value="P:amino acid transport"/>
    <property type="evidence" value="ECO:0007669"/>
    <property type="project" value="UniProtKB-KW"/>
</dbReference>
<keyword evidence="4" id="KW-1003">Cell membrane</keyword>
<evidence type="ECO:0000259" key="10">
    <source>
        <dbReference type="PROSITE" id="PS50928"/>
    </source>
</evidence>
<feature type="transmembrane region" description="Helical" evidence="9">
    <location>
        <begin position="294"/>
        <end position="313"/>
    </location>
</feature>
<proteinExistence type="inferred from homology"/>
<dbReference type="PANTHER" id="PTHR30614:SF37">
    <property type="entry name" value="AMINO-ACID ABC TRANSPORTER PERMEASE PROTEIN YHDX-RELATED"/>
    <property type="match status" value="1"/>
</dbReference>
<comment type="similarity">
    <text evidence="2">Belongs to the binding-protein-dependent transport system permease family. HisMQ subfamily.</text>
</comment>
<dbReference type="PROSITE" id="PS50928">
    <property type="entry name" value="ABC_TM1"/>
    <property type="match status" value="1"/>
</dbReference>
<name>A0A4R6YGK8_9HYPH</name>
<dbReference type="Pfam" id="PF00528">
    <property type="entry name" value="BPD_transp_1"/>
    <property type="match status" value="1"/>
</dbReference>
<keyword evidence="7 9" id="KW-1133">Transmembrane helix</keyword>
<dbReference type="EMBL" id="SNZF01000009">
    <property type="protein sequence ID" value="TDR35458.1"/>
    <property type="molecule type" value="Genomic_DNA"/>
</dbReference>
<protein>
    <submittedName>
        <fullName evidence="11">General L-amino acid ABC transporter membrane protein</fullName>
    </submittedName>
</protein>
<keyword evidence="12" id="KW-1185">Reference proteome</keyword>
<dbReference type="GO" id="GO:0043190">
    <property type="term" value="C:ATP-binding cassette (ABC) transporter complex"/>
    <property type="evidence" value="ECO:0007669"/>
    <property type="project" value="InterPro"/>
</dbReference>
<accession>A0A4R6YGK8</accession>
<dbReference type="InterPro" id="IPR043429">
    <property type="entry name" value="ArtM/GltK/GlnP/TcyL/YhdX-like"/>
</dbReference>
<dbReference type="Gene3D" id="1.10.3720.10">
    <property type="entry name" value="MetI-like"/>
    <property type="match status" value="2"/>
</dbReference>
<dbReference type="InterPro" id="IPR000515">
    <property type="entry name" value="MetI-like"/>
</dbReference>
<feature type="transmembrane region" description="Helical" evidence="9">
    <location>
        <begin position="254"/>
        <end position="274"/>
    </location>
</feature>
<feature type="transmembrane region" description="Helical" evidence="9">
    <location>
        <begin position="163"/>
        <end position="184"/>
    </location>
</feature>
<comment type="subcellular location">
    <subcellularLocation>
        <location evidence="1">Cell inner membrane</location>
        <topology evidence="1">Multi-pass membrane protein</topology>
    </subcellularLocation>
    <subcellularLocation>
        <location evidence="9">Cell membrane</location>
        <topology evidence="9">Multi-pass membrane protein</topology>
    </subcellularLocation>
</comment>
<feature type="transmembrane region" description="Helical" evidence="9">
    <location>
        <begin position="214"/>
        <end position="233"/>
    </location>
</feature>
<dbReference type="InterPro" id="IPR035906">
    <property type="entry name" value="MetI-like_sf"/>
</dbReference>
<evidence type="ECO:0000256" key="8">
    <source>
        <dbReference type="ARBA" id="ARBA00023136"/>
    </source>
</evidence>